<evidence type="ECO:0000256" key="2">
    <source>
        <dbReference type="SAM" id="Phobius"/>
    </source>
</evidence>
<dbReference type="AlphaFoldDB" id="A0A7S4F3M4"/>
<proteinExistence type="predicted"/>
<dbReference type="EMBL" id="HBIZ01035367">
    <property type="protein sequence ID" value="CAE0769920.1"/>
    <property type="molecule type" value="Transcribed_RNA"/>
</dbReference>
<feature type="region of interest" description="Disordered" evidence="1">
    <location>
        <begin position="267"/>
        <end position="314"/>
    </location>
</feature>
<name>A0A7S4F3M4_CHRCT</name>
<keyword evidence="2" id="KW-1133">Transmembrane helix</keyword>
<evidence type="ECO:0000256" key="1">
    <source>
        <dbReference type="SAM" id="MobiDB-lite"/>
    </source>
</evidence>
<keyword evidence="2" id="KW-0472">Membrane</keyword>
<reference evidence="3" key="1">
    <citation type="submission" date="2021-01" db="EMBL/GenBank/DDBJ databases">
        <authorList>
            <person name="Corre E."/>
            <person name="Pelletier E."/>
            <person name="Niang G."/>
            <person name="Scheremetjew M."/>
            <person name="Finn R."/>
            <person name="Kale V."/>
            <person name="Holt S."/>
            <person name="Cochrane G."/>
            <person name="Meng A."/>
            <person name="Brown T."/>
            <person name="Cohen L."/>
        </authorList>
    </citation>
    <scope>NUCLEOTIDE SEQUENCE</scope>
    <source>
        <strain evidence="3">CCMP645</strain>
    </source>
</reference>
<feature type="transmembrane region" description="Helical" evidence="2">
    <location>
        <begin position="12"/>
        <end position="35"/>
    </location>
</feature>
<sequence length="894" mass="94770">MPFQRCVQFRQCGATIGIVLALLQGVVVLRTIMMLGSSAHFQQNLLEGGPALADPAHDHANVRTSKKVVNLVGQMAVGTPLANFDTGDNSVQQESDASERLDLVPQDKFIGKNEVSLKSSPVDFVHGLQISVQATEEGIHESTAEAGIEQMAAVASEQVAEEAVDEGVHQTAQEVGKVAADRQVDETKAEVVSTPAEAAEKANSNSLEPDLRPDAGDTAPVGRDAQHKGEVEISASNGLLFHANSAPPSKARHDGAADQLVHAEAAVAKSSNGQEEGRVEAGSREPGARSNAAVKQTGATAAQDSSGGAGGGAAATGVGLTSAAAAADITAMASSRELRGGKGNSANFPWAKLTSDDLKQEVHARGCRAVDLQALSSENASIAAQQIAELGLRSERPFFLRLFIARGVIDQLRFIWHSVIEALVEDGVAVLPEAVAATQGGPAGGNVSFRVSSLSELWELDRLVVHLYCKVGIVAARPGHSGISINYGADAHGVRIGSRALRDRIGEKRVETRVGAPLLSTAPLVYPFHFSRALSILQEQELRDVGLAHQAVLNTADLPARLLMRLWQIHCRALWPTPPLLSRVVGAMAAIQKRLKSSREGTKAKEAQLVGVVLDSGAASISGSSLERWLEDAGMATARRANAAVVQSALVAEQESMIYFGPANALARNGSERGVREHFRARSPERQLYATLSELELAKSAGASVSSEASAAWIDEAADAMVLLLSDVLVGHSIGKDFKDIRLRRCAMVSGPRILSQAVTKASLTQQLALRLPFKTSYMKRNTRVDRLDAEDETLRTFAVDDEARVQSGSDICTTAGFLAHLWPVSSKSTTPTKEITKETMKPTPTSLAAKALSPSSSISAKHLNDFESIAAEDPNQLLSFDPRSGTFVFALKK</sequence>
<organism evidence="3">
    <name type="scientific">Chrysotila carterae</name>
    <name type="common">Marine alga</name>
    <name type="synonym">Syracosphaera carterae</name>
    <dbReference type="NCBI Taxonomy" id="13221"/>
    <lineage>
        <taxon>Eukaryota</taxon>
        <taxon>Haptista</taxon>
        <taxon>Haptophyta</taxon>
        <taxon>Prymnesiophyceae</taxon>
        <taxon>Isochrysidales</taxon>
        <taxon>Isochrysidaceae</taxon>
        <taxon>Chrysotila</taxon>
    </lineage>
</organism>
<feature type="region of interest" description="Disordered" evidence="1">
    <location>
        <begin position="181"/>
        <end position="226"/>
    </location>
</feature>
<protein>
    <submittedName>
        <fullName evidence="3">Uncharacterized protein</fullName>
    </submittedName>
</protein>
<feature type="compositionally biased region" description="Basic and acidic residues" evidence="1">
    <location>
        <begin position="275"/>
        <end position="287"/>
    </location>
</feature>
<feature type="compositionally biased region" description="Low complexity" evidence="1">
    <location>
        <begin position="297"/>
        <end position="306"/>
    </location>
</feature>
<gene>
    <name evidence="3" type="ORF">PCAR00345_LOCUS22532</name>
</gene>
<evidence type="ECO:0000313" key="3">
    <source>
        <dbReference type="EMBL" id="CAE0769920.1"/>
    </source>
</evidence>
<accession>A0A7S4F3M4</accession>
<keyword evidence="2" id="KW-0812">Transmembrane</keyword>